<gene>
    <name evidence="9" type="ORF">IDH44_21045</name>
</gene>
<keyword evidence="6 7" id="KW-0472">Membrane</keyword>
<accession>A0A927BXG8</accession>
<name>A0A927BXG8_9BACL</name>
<feature type="transmembrane region" description="Helical" evidence="7">
    <location>
        <begin position="195"/>
        <end position="217"/>
    </location>
</feature>
<dbReference type="Proteomes" id="UP000621560">
    <property type="component" value="Unassembled WGS sequence"/>
</dbReference>
<reference evidence="9" key="1">
    <citation type="submission" date="2020-09" db="EMBL/GenBank/DDBJ databases">
        <title>A novel bacterium of genus Paenibacillus, isolated from South China Sea.</title>
        <authorList>
            <person name="Huang H."/>
            <person name="Mo K."/>
            <person name="Hu Y."/>
        </authorList>
    </citation>
    <scope>NUCLEOTIDE SEQUENCE</scope>
    <source>
        <strain evidence="9">IB182496</strain>
    </source>
</reference>
<feature type="transmembrane region" description="Helical" evidence="7">
    <location>
        <begin position="149"/>
        <end position="175"/>
    </location>
</feature>
<dbReference type="PROSITE" id="PS50928">
    <property type="entry name" value="ABC_TM1"/>
    <property type="match status" value="1"/>
</dbReference>
<feature type="transmembrane region" description="Helical" evidence="7">
    <location>
        <begin position="68"/>
        <end position="89"/>
    </location>
</feature>
<evidence type="ECO:0000313" key="9">
    <source>
        <dbReference type="EMBL" id="MBD2847686.1"/>
    </source>
</evidence>
<feature type="transmembrane region" description="Helical" evidence="7">
    <location>
        <begin position="255"/>
        <end position="277"/>
    </location>
</feature>
<dbReference type="InterPro" id="IPR000515">
    <property type="entry name" value="MetI-like"/>
</dbReference>
<proteinExistence type="inferred from homology"/>
<protein>
    <submittedName>
        <fullName evidence="9">Sugar ABC transporter permease</fullName>
    </submittedName>
</protein>
<feature type="transmembrane region" description="Helical" evidence="7">
    <location>
        <begin position="101"/>
        <end position="121"/>
    </location>
</feature>
<comment type="caution">
    <text evidence="9">The sequence shown here is derived from an EMBL/GenBank/DDBJ whole genome shotgun (WGS) entry which is preliminary data.</text>
</comment>
<evidence type="ECO:0000256" key="6">
    <source>
        <dbReference type="ARBA" id="ARBA00023136"/>
    </source>
</evidence>
<comment type="similarity">
    <text evidence="7">Belongs to the binding-protein-dependent transport system permease family.</text>
</comment>
<dbReference type="GO" id="GO:0055085">
    <property type="term" value="P:transmembrane transport"/>
    <property type="evidence" value="ECO:0007669"/>
    <property type="project" value="InterPro"/>
</dbReference>
<dbReference type="CDD" id="cd06261">
    <property type="entry name" value="TM_PBP2"/>
    <property type="match status" value="1"/>
</dbReference>
<dbReference type="Gene3D" id="1.10.3720.10">
    <property type="entry name" value="MetI-like"/>
    <property type="match status" value="1"/>
</dbReference>
<evidence type="ECO:0000256" key="2">
    <source>
        <dbReference type="ARBA" id="ARBA00022448"/>
    </source>
</evidence>
<evidence type="ECO:0000256" key="1">
    <source>
        <dbReference type="ARBA" id="ARBA00004651"/>
    </source>
</evidence>
<keyword evidence="4 7" id="KW-0812">Transmembrane</keyword>
<sequence>MPARLLPYLLVLPAVTILSVFYLYPIVYNIYLSFFSWNMRGAMRFVGLANYAELLASADFLHTLANSLLYMVMDVGLVILLALPLALFLSRNTFMNRLIQLLSFTPNIISLVSVSLIWMWLMNIDTGLFNYVLSLVGAGPVGWLTDKDVALFALVLVSVWKSLGFNALILCSALASIPGHLYEAAALDHASRRSVFFRITLPMISPTLFFLVLMNIIGSFQVFETINIMTQGGPSNATNTLIFSIYKQGFEYYRVGYAAAIAVVLMALVGLITFFYFQALSRRVHYR</sequence>
<evidence type="ECO:0000259" key="8">
    <source>
        <dbReference type="PROSITE" id="PS50928"/>
    </source>
</evidence>
<evidence type="ECO:0000313" key="10">
    <source>
        <dbReference type="Proteomes" id="UP000621560"/>
    </source>
</evidence>
<dbReference type="AlphaFoldDB" id="A0A927BXG8"/>
<dbReference type="Pfam" id="PF00528">
    <property type="entry name" value="BPD_transp_1"/>
    <property type="match status" value="1"/>
</dbReference>
<dbReference type="PANTHER" id="PTHR30193">
    <property type="entry name" value="ABC TRANSPORTER PERMEASE PROTEIN"/>
    <property type="match status" value="1"/>
</dbReference>
<dbReference type="InterPro" id="IPR051393">
    <property type="entry name" value="ABC_transporter_permease"/>
</dbReference>
<keyword evidence="2 7" id="KW-0813">Transport</keyword>
<keyword evidence="10" id="KW-1185">Reference proteome</keyword>
<dbReference type="SUPFAM" id="SSF161098">
    <property type="entry name" value="MetI-like"/>
    <property type="match status" value="1"/>
</dbReference>
<dbReference type="PANTHER" id="PTHR30193:SF37">
    <property type="entry name" value="INNER MEMBRANE ABC TRANSPORTER PERMEASE PROTEIN YCJO"/>
    <property type="match status" value="1"/>
</dbReference>
<keyword evidence="3" id="KW-1003">Cell membrane</keyword>
<organism evidence="9 10">
    <name type="scientific">Paenibacillus sabuli</name>
    <dbReference type="NCBI Taxonomy" id="2772509"/>
    <lineage>
        <taxon>Bacteria</taxon>
        <taxon>Bacillati</taxon>
        <taxon>Bacillota</taxon>
        <taxon>Bacilli</taxon>
        <taxon>Bacillales</taxon>
        <taxon>Paenibacillaceae</taxon>
        <taxon>Paenibacillus</taxon>
    </lineage>
</organism>
<keyword evidence="5 7" id="KW-1133">Transmembrane helix</keyword>
<dbReference type="GO" id="GO:0005886">
    <property type="term" value="C:plasma membrane"/>
    <property type="evidence" value="ECO:0007669"/>
    <property type="project" value="UniProtKB-SubCell"/>
</dbReference>
<comment type="subcellular location">
    <subcellularLocation>
        <location evidence="1 7">Cell membrane</location>
        <topology evidence="1 7">Multi-pass membrane protein</topology>
    </subcellularLocation>
</comment>
<evidence type="ECO:0000256" key="4">
    <source>
        <dbReference type="ARBA" id="ARBA00022692"/>
    </source>
</evidence>
<evidence type="ECO:0000256" key="7">
    <source>
        <dbReference type="RuleBase" id="RU363032"/>
    </source>
</evidence>
<evidence type="ECO:0000256" key="5">
    <source>
        <dbReference type="ARBA" id="ARBA00022989"/>
    </source>
</evidence>
<dbReference type="EMBL" id="JACXIZ010000043">
    <property type="protein sequence ID" value="MBD2847686.1"/>
    <property type="molecule type" value="Genomic_DNA"/>
</dbReference>
<dbReference type="InterPro" id="IPR035906">
    <property type="entry name" value="MetI-like_sf"/>
</dbReference>
<feature type="transmembrane region" description="Helical" evidence="7">
    <location>
        <begin position="6"/>
        <end position="31"/>
    </location>
</feature>
<evidence type="ECO:0000256" key="3">
    <source>
        <dbReference type="ARBA" id="ARBA00022475"/>
    </source>
</evidence>
<feature type="domain" description="ABC transmembrane type-1" evidence="8">
    <location>
        <begin position="64"/>
        <end position="276"/>
    </location>
</feature>